<protein>
    <recommendedName>
        <fullName evidence="3">Integrase catalytic domain-containing protein</fullName>
    </recommendedName>
</protein>
<dbReference type="Pfam" id="PF00665">
    <property type="entry name" value="rve"/>
    <property type="match status" value="1"/>
</dbReference>
<dbReference type="GO" id="GO:0003824">
    <property type="term" value="F:catalytic activity"/>
    <property type="evidence" value="ECO:0007669"/>
    <property type="project" value="UniProtKB-KW"/>
</dbReference>
<dbReference type="InterPro" id="IPR041588">
    <property type="entry name" value="Integrase_H2C2"/>
</dbReference>
<feature type="domain" description="Integrase catalytic" evidence="3">
    <location>
        <begin position="536"/>
        <end position="693"/>
    </location>
</feature>
<accession>A0A1S3YR92</accession>
<dbReference type="GO" id="GO:0003676">
    <property type="term" value="F:nucleic acid binding"/>
    <property type="evidence" value="ECO:0007669"/>
    <property type="project" value="InterPro"/>
</dbReference>
<dbReference type="PANTHER" id="PTHR37984">
    <property type="entry name" value="PROTEIN CBG26694"/>
    <property type="match status" value="1"/>
</dbReference>
<reference evidence="4" key="1">
    <citation type="submission" date="2025-08" db="UniProtKB">
        <authorList>
            <consortium name="RefSeq"/>
        </authorList>
    </citation>
    <scope>IDENTIFICATION</scope>
</reference>
<proteinExistence type="predicted"/>
<feature type="compositionally biased region" description="Polar residues" evidence="2">
    <location>
        <begin position="9"/>
        <end position="19"/>
    </location>
</feature>
<dbReference type="PROSITE" id="PS50994">
    <property type="entry name" value="INTEGRASE"/>
    <property type="match status" value="1"/>
</dbReference>
<dbReference type="Pfam" id="PF17921">
    <property type="entry name" value="Integrase_H2C2"/>
    <property type="match status" value="1"/>
</dbReference>
<name>A0A1S3YR92_TOBAC</name>
<gene>
    <name evidence="4" type="primary">LOC107778923</name>
</gene>
<dbReference type="RefSeq" id="XP_016454736.1">
    <property type="nucleotide sequence ID" value="XM_016599250.1"/>
</dbReference>
<dbReference type="InterPro" id="IPR012337">
    <property type="entry name" value="RNaseH-like_sf"/>
</dbReference>
<dbReference type="Pfam" id="PF17919">
    <property type="entry name" value="RT_RNaseH_2"/>
    <property type="match status" value="1"/>
</dbReference>
<dbReference type="KEGG" id="nta:107778923"/>
<dbReference type="InterPro" id="IPR041577">
    <property type="entry name" value="RT_RNaseH_2"/>
</dbReference>
<dbReference type="Gene3D" id="1.10.340.70">
    <property type="match status" value="1"/>
</dbReference>
<dbReference type="InterPro" id="IPR043128">
    <property type="entry name" value="Rev_trsase/Diguanyl_cyclase"/>
</dbReference>
<dbReference type="Gene3D" id="3.30.420.10">
    <property type="entry name" value="Ribonuclease H-like superfamily/Ribonuclease H"/>
    <property type="match status" value="1"/>
</dbReference>
<organism evidence="4">
    <name type="scientific">Nicotiana tabacum</name>
    <name type="common">Common tobacco</name>
    <dbReference type="NCBI Taxonomy" id="4097"/>
    <lineage>
        <taxon>Eukaryota</taxon>
        <taxon>Viridiplantae</taxon>
        <taxon>Streptophyta</taxon>
        <taxon>Embryophyta</taxon>
        <taxon>Tracheophyta</taxon>
        <taxon>Spermatophyta</taxon>
        <taxon>Magnoliopsida</taxon>
        <taxon>eudicotyledons</taxon>
        <taxon>Gunneridae</taxon>
        <taxon>Pentapetalae</taxon>
        <taxon>asterids</taxon>
        <taxon>lamiids</taxon>
        <taxon>Solanales</taxon>
        <taxon>Solanaceae</taxon>
        <taxon>Nicotianoideae</taxon>
        <taxon>Nicotianeae</taxon>
        <taxon>Nicotiana</taxon>
    </lineage>
</organism>
<feature type="region of interest" description="Disordered" evidence="2">
    <location>
        <begin position="1"/>
        <end position="23"/>
    </location>
</feature>
<dbReference type="PaxDb" id="4097-A0A1S3YR92"/>
<evidence type="ECO:0000256" key="2">
    <source>
        <dbReference type="SAM" id="MobiDB-lite"/>
    </source>
</evidence>
<evidence type="ECO:0000256" key="1">
    <source>
        <dbReference type="ARBA" id="ARBA00023268"/>
    </source>
</evidence>
<feature type="region of interest" description="Disordered" evidence="2">
    <location>
        <begin position="670"/>
        <end position="693"/>
    </location>
</feature>
<dbReference type="GO" id="GO:0015074">
    <property type="term" value="P:DNA integration"/>
    <property type="evidence" value="ECO:0007669"/>
    <property type="project" value="InterPro"/>
</dbReference>
<dbReference type="Gene3D" id="3.10.20.370">
    <property type="match status" value="1"/>
</dbReference>
<evidence type="ECO:0000313" key="4">
    <source>
        <dbReference type="RefSeq" id="XP_016454736.1"/>
    </source>
</evidence>
<sequence length="693" mass="78613">MRNLERQLGQLSSAQNTRSVGALPSDTEANLKASANAVSLMNVRQLPVHYEDLSMISVVESDVTSLVPYMSRIDPLERALIGDEEENEDDMKGEIEQVLDMSCNYVHGFGRFEELDRPVTLTPPKPSIEEASKLELKPLPALLHYAYLGNYETLLVIISSSLTNVHEEKLLRVLCEHKAIGWTITDIKGISPLFCMHKIFLEDGDHLSVEQKRRLNPIMKEVVKKEGYKKIVICPEDQERTTFTCPYGTFAFKRMSFGLCNSLATFYTCLMGIFTDIVESFVEVFMDDFSEGIVLGHSVPRSNIKVDKAKAFKELRKKLVASPIIAAPDWSLPIELLCDASNHAIGAVLGQKHKMFYSICYASKTLDDTQLNYTTTEKELLSVVWAFEKFWTYFVGTKEFDVAIRDRKGTENQVAHHLSRLEKHDHVEEGGQIKEAFPDEQLFSITQDPPPWYADCVNYLVSGCVDKLMRRCIPEKEVELVLYDCHASPYGGHHGGDITIAKVLQSGFFWPTLFKDAHTFVKKCDLCHRTGTITKRHEIPLNNILEVYIFYVWQIDFMVPFPLSRGNKYILLAVDYVSKWVEAIALPTNDAMVVVAFVKKNIFSRFGTPRALISDEETYFCNRLLNNLLAKYGVCHRVSMAYHPQISGQVEVSNREIKKILEKMVAMARDNESKGKGIGKSSTNSPALKKRKQ</sequence>
<dbReference type="InterPro" id="IPR036397">
    <property type="entry name" value="RNaseH_sf"/>
</dbReference>
<dbReference type="InterPro" id="IPR043502">
    <property type="entry name" value="DNA/RNA_pol_sf"/>
</dbReference>
<dbReference type="InterPro" id="IPR050951">
    <property type="entry name" value="Retrovirus_Pol_polyprotein"/>
</dbReference>
<dbReference type="OrthoDB" id="10055717at2759"/>
<evidence type="ECO:0000259" key="3">
    <source>
        <dbReference type="PROSITE" id="PS50994"/>
    </source>
</evidence>
<dbReference type="AlphaFoldDB" id="A0A1S3YR92"/>
<dbReference type="PANTHER" id="PTHR37984:SF5">
    <property type="entry name" value="PROTEIN NYNRIN-LIKE"/>
    <property type="match status" value="1"/>
</dbReference>
<dbReference type="SUPFAM" id="SSF56672">
    <property type="entry name" value="DNA/RNA polymerases"/>
    <property type="match status" value="1"/>
</dbReference>
<dbReference type="Gene3D" id="3.30.70.270">
    <property type="match status" value="1"/>
</dbReference>
<dbReference type="CDD" id="cd09274">
    <property type="entry name" value="RNase_HI_RT_Ty3"/>
    <property type="match status" value="1"/>
</dbReference>
<dbReference type="Gene3D" id="3.10.10.10">
    <property type="entry name" value="HIV Type 1 Reverse Transcriptase, subunit A, domain 1"/>
    <property type="match status" value="1"/>
</dbReference>
<dbReference type="SUPFAM" id="SSF53098">
    <property type="entry name" value="Ribonuclease H-like"/>
    <property type="match status" value="1"/>
</dbReference>
<keyword evidence="1" id="KW-0511">Multifunctional enzyme</keyword>
<dbReference type="InterPro" id="IPR001584">
    <property type="entry name" value="Integrase_cat-core"/>
</dbReference>